<keyword evidence="4" id="KW-0812">Transmembrane</keyword>
<dbReference type="SUPFAM" id="SSF53649">
    <property type="entry name" value="Alkaline phosphatase-like"/>
    <property type="match status" value="1"/>
</dbReference>
<accession>A0ABP1RS97</accession>
<keyword evidence="2" id="KW-0597">Phosphoprotein</keyword>
<evidence type="ECO:0000256" key="2">
    <source>
        <dbReference type="ARBA" id="ARBA00022553"/>
    </source>
</evidence>
<proteinExistence type="inferred from homology"/>
<comment type="similarity">
    <text evidence="3">Belongs to the alkaline phosphatase family.</text>
</comment>
<keyword evidence="4" id="KW-1133">Transmembrane helix</keyword>
<protein>
    <recommendedName>
        <fullName evidence="1">alkaline phosphatase</fullName>
        <ecNumber evidence="1">3.1.3.1</ecNumber>
    </recommendedName>
</protein>
<keyword evidence="4" id="KW-0472">Membrane</keyword>
<dbReference type="EMBL" id="CAXLJM020000104">
    <property type="protein sequence ID" value="CAL8134232.1"/>
    <property type="molecule type" value="Genomic_DNA"/>
</dbReference>
<gene>
    <name evidence="6" type="ORF">ODALV1_LOCUS25427</name>
</gene>
<evidence type="ECO:0000256" key="3">
    <source>
        <dbReference type="RuleBase" id="RU003946"/>
    </source>
</evidence>
<name>A0ABP1RS97_9HEXA</name>
<comment type="caution">
    <text evidence="6">The sequence shown here is derived from an EMBL/GenBank/DDBJ whole genome shotgun (WGS) entry which is preliminary data.</text>
</comment>
<evidence type="ECO:0000313" key="6">
    <source>
        <dbReference type="EMBL" id="CAL8134232.1"/>
    </source>
</evidence>
<keyword evidence="5" id="KW-0732">Signal</keyword>
<keyword evidence="7" id="KW-1185">Reference proteome</keyword>
<organism evidence="6 7">
    <name type="scientific">Orchesella dallaii</name>
    <dbReference type="NCBI Taxonomy" id="48710"/>
    <lineage>
        <taxon>Eukaryota</taxon>
        <taxon>Metazoa</taxon>
        <taxon>Ecdysozoa</taxon>
        <taxon>Arthropoda</taxon>
        <taxon>Hexapoda</taxon>
        <taxon>Collembola</taxon>
        <taxon>Entomobryomorpha</taxon>
        <taxon>Entomobryoidea</taxon>
        <taxon>Orchesellidae</taxon>
        <taxon>Orchesellinae</taxon>
        <taxon>Orchesella</taxon>
    </lineage>
</organism>
<evidence type="ECO:0000256" key="5">
    <source>
        <dbReference type="SAM" id="SignalP"/>
    </source>
</evidence>
<dbReference type="PRINTS" id="PR00113">
    <property type="entry name" value="ALKPHPHTASE"/>
</dbReference>
<evidence type="ECO:0000256" key="4">
    <source>
        <dbReference type="SAM" id="Phobius"/>
    </source>
</evidence>
<dbReference type="InterPro" id="IPR001952">
    <property type="entry name" value="Alkaline_phosphatase"/>
</dbReference>
<dbReference type="PANTHER" id="PTHR11596:SF5">
    <property type="entry name" value="ALKALINE PHOSPHATASE"/>
    <property type="match status" value="1"/>
</dbReference>
<evidence type="ECO:0000256" key="1">
    <source>
        <dbReference type="ARBA" id="ARBA00012647"/>
    </source>
</evidence>
<reference evidence="6 7" key="1">
    <citation type="submission" date="2024-08" db="EMBL/GenBank/DDBJ databases">
        <authorList>
            <person name="Cucini C."/>
            <person name="Frati F."/>
        </authorList>
    </citation>
    <scope>NUCLEOTIDE SEQUENCE [LARGE SCALE GENOMIC DNA]</scope>
</reference>
<evidence type="ECO:0000313" key="7">
    <source>
        <dbReference type="Proteomes" id="UP001642540"/>
    </source>
</evidence>
<dbReference type="Pfam" id="PF00245">
    <property type="entry name" value="Alk_phosphatase"/>
    <property type="match status" value="1"/>
</dbReference>
<dbReference type="Gene3D" id="3.40.720.10">
    <property type="entry name" value="Alkaline Phosphatase, subunit A"/>
    <property type="match status" value="1"/>
</dbReference>
<feature type="signal peptide" evidence="5">
    <location>
        <begin position="1"/>
        <end position="25"/>
    </location>
</feature>
<feature type="chain" id="PRO_5047282366" description="alkaline phosphatase" evidence="5">
    <location>
        <begin position="26"/>
        <end position="555"/>
    </location>
</feature>
<dbReference type="CDD" id="cd16012">
    <property type="entry name" value="ALP"/>
    <property type="match status" value="1"/>
</dbReference>
<dbReference type="Proteomes" id="UP001642540">
    <property type="component" value="Unassembled WGS sequence"/>
</dbReference>
<dbReference type="InterPro" id="IPR017850">
    <property type="entry name" value="Alkaline_phosphatase_core_sf"/>
</dbReference>
<dbReference type="SMART" id="SM00098">
    <property type="entry name" value="alkPPc"/>
    <property type="match status" value="1"/>
</dbReference>
<feature type="transmembrane region" description="Helical" evidence="4">
    <location>
        <begin position="532"/>
        <end position="554"/>
    </location>
</feature>
<dbReference type="PANTHER" id="PTHR11596">
    <property type="entry name" value="ALKALINE PHOSPHATASE"/>
    <property type="match status" value="1"/>
</dbReference>
<dbReference type="EC" id="3.1.3.1" evidence="1"/>
<sequence length="555" mass="60109">MNKVMSSASLVLAVLLCATPTITHAYSSDSYMHEAAYKDSLNRAVGGKPEAPGYWVNNAQETLYNILKAERKVAEAKNVIMFLGDGWGVPTITLSRILKGQAVDNVTFGEEGQLHIDTFPNIGMSKTFCADAQIADSACSSTAYLRGVKANVGTLGVTSDVRLGNCNAQNVDTNRVSSILAWAQAAGKSTGIVTTTRITHASPAGTYAHSASREWESDVDVPLMYRDKCSDIAAQLILEEPGKNINVILGGGRQKFLPVDVTDSESTNGERKDRKNLVELWKSSKNSDVNATYIETLNQLLMVDATKTDYLLGLFSPDHMAYYHDQLGDQDPSLTDMTEKAIQILSKNPKGFFLFVEGGRIDQAHHNNQALRSIWEAVEFDRAIKKGDDMTSDDDTLIVVTADHSHAFSFAGYAARGSNITQIGIRLGNDLKPYSGMSYANGPGWQPFTSGGRHNIANDPIHNVTYQQVPLVPLVSETHGGEDVMIFSKGPHSHLLAGVHFQSYIPHAMGYASCLGSGLTFCSENQGNSANINGLSISAFLALITNLIVISIFMT</sequence>